<dbReference type="EC" id="4.2.1.20" evidence="9"/>
<dbReference type="InterPro" id="IPR011060">
    <property type="entry name" value="RibuloseP-bd_barrel"/>
</dbReference>
<comment type="caution">
    <text evidence="11">The sequence shown here is derived from an EMBL/GenBank/DDBJ whole genome shotgun (WGS) entry which is preliminary data.</text>
</comment>
<keyword evidence="4 9" id="KW-0028">Amino-acid biosynthesis</keyword>
<name>A0A402ACL3_9CHLR</name>
<dbReference type="InterPro" id="IPR013785">
    <property type="entry name" value="Aldolase_TIM"/>
</dbReference>
<keyword evidence="7 9" id="KW-0456">Lyase</keyword>
<dbReference type="FunFam" id="3.20.20.70:FF:000037">
    <property type="entry name" value="Tryptophan synthase alpha chain"/>
    <property type="match status" value="1"/>
</dbReference>
<organism evidence="11 12">
    <name type="scientific">Dictyobacter kobayashii</name>
    <dbReference type="NCBI Taxonomy" id="2014872"/>
    <lineage>
        <taxon>Bacteria</taxon>
        <taxon>Bacillati</taxon>
        <taxon>Chloroflexota</taxon>
        <taxon>Ktedonobacteria</taxon>
        <taxon>Ktedonobacterales</taxon>
        <taxon>Dictyobacteraceae</taxon>
        <taxon>Dictyobacter</taxon>
    </lineage>
</organism>
<evidence type="ECO:0000256" key="2">
    <source>
        <dbReference type="ARBA" id="ARBA00004733"/>
    </source>
</evidence>
<evidence type="ECO:0000256" key="9">
    <source>
        <dbReference type="HAMAP-Rule" id="MF_00131"/>
    </source>
</evidence>
<reference evidence="12" key="1">
    <citation type="submission" date="2018-12" db="EMBL/GenBank/DDBJ databases">
        <title>Tengunoibacter tsumagoiensis gen. nov., sp. nov., Dictyobacter kobayashii sp. nov., D. alpinus sp. nov., and D. joshuensis sp. nov. and description of Dictyobacteraceae fam. nov. within the order Ktedonobacterales isolated from Tengu-no-mugimeshi.</title>
        <authorList>
            <person name="Wang C.M."/>
            <person name="Zheng Y."/>
            <person name="Sakai Y."/>
            <person name="Toyoda A."/>
            <person name="Minakuchi Y."/>
            <person name="Abe K."/>
            <person name="Yokota A."/>
            <person name="Yabe S."/>
        </authorList>
    </citation>
    <scope>NUCLEOTIDE SEQUENCE [LARGE SCALE GENOMIC DNA]</scope>
    <source>
        <strain evidence="12">Uno11</strain>
    </source>
</reference>
<dbReference type="PROSITE" id="PS00167">
    <property type="entry name" value="TRP_SYNTHASE_ALPHA"/>
    <property type="match status" value="1"/>
</dbReference>
<dbReference type="CDD" id="cd04724">
    <property type="entry name" value="Tryptophan_synthase_alpha"/>
    <property type="match status" value="1"/>
</dbReference>
<comment type="similarity">
    <text evidence="9 10">Belongs to the TrpA family.</text>
</comment>
<feature type="active site" description="Proton acceptor" evidence="9">
    <location>
        <position position="67"/>
    </location>
</feature>
<dbReference type="PANTHER" id="PTHR43406:SF1">
    <property type="entry name" value="TRYPTOPHAN SYNTHASE ALPHA CHAIN, CHLOROPLASTIC"/>
    <property type="match status" value="1"/>
</dbReference>
<keyword evidence="5 9" id="KW-0822">Tryptophan biosynthesis</keyword>
<keyword evidence="6 9" id="KW-0057">Aromatic amino acid biosynthesis</keyword>
<dbReference type="RefSeq" id="WP_126548650.1">
    <property type="nucleotide sequence ID" value="NZ_BIFS01000001.1"/>
</dbReference>
<keyword evidence="12" id="KW-1185">Reference proteome</keyword>
<accession>A0A402ACL3</accession>
<dbReference type="AlphaFoldDB" id="A0A402ACL3"/>
<evidence type="ECO:0000313" key="12">
    <source>
        <dbReference type="Proteomes" id="UP000287188"/>
    </source>
</evidence>
<comment type="function">
    <text evidence="1 9">The alpha subunit is responsible for the aldol cleavage of indoleglycerol phosphate to indole and glyceraldehyde 3-phosphate.</text>
</comment>
<dbReference type="NCBIfam" id="TIGR00262">
    <property type="entry name" value="trpA"/>
    <property type="match status" value="1"/>
</dbReference>
<dbReference type="SUPFAM" id="SSF51366">
    <property type="entry name" value="Ribulose-phoshate binding barrel"/>
    <property type="match status" value="1"/>
</dbReference>
<dbReference type="UniPathway" id="UPA00035">
    <property type="reaction ID" value="UER00044"/>
</dbReference>
<dbReference type="Proteomes" id="UP000287188">
    <property type="component" value="Unassembled WGS sequence"/>
</dbReference>
<gene>
    <name evidence="9 11" type="primary">trpA</name>
    <name evidence="11" type="ORF">KDK_06350</name>
</gene>
<comment type="pathway">
    <text evidence="2 9">Amino-acid biosynthesis; L-tryptophan biosynthesis; L-tryptophan from chorismate: step 5/5.</text>
</comment>
<dbReference type="EMBL" id="BIFS01000001">
    <property type="protein sequence ID" value="GCE16835.1"/>
    <property type="molecule type" value="Genomic_DNA"/>
</dbReference>
<evidence type="ECO:0000256" key="7">
    <source>
        <dbReference type="ARBA" id="ARBA00023239"/>
    </source>
</evidence>
<protein>
    <recommendedName>
        <fullName evidence="9">Tryptophan synthase alpha chain</fullName>
        <ecNumber evidence="9">4.2.1.20</ecNumber>
    </recommendedName>
</protein>
<sequence>MDTTRSSVVTEQDSQNIPAHKITRAFERAHQEGRGVLIPYFMCGYPSAEASVEIILAAAEGGADIIELGMPFSDPLADGATIQHAGHVALENGMSIRGCMEIAKQVAAKSDAALLLMGYYNPVLSYGLERFCATARANGISGLIIPDLPAEEADPLQEVAYRHGLALIFLVPPTAPDERITMAARRTAAGPGGFIYCVSLSGVTGSRQQLPPQLQNFIARIRAATREQQLPLAVGFGLSTPEHIATVTSYAEGAVVGSALVKLIDQHKDGNPAEAVKTYIQSLRQQ</sequence>
<evidence type="ECO:0000313" key="11">
    <source>
        <dbReference type="EMBL" id="GCE16835.1"/>
    </source>
</evidence>
<dbReference type="OrthoDB" id="9804578at2"/>
<dbReference type="GO" id="GO:0004834">
    <property type="term" value="F:tryptophan synthase activity"/>
    <property type="evidence" value="ECO:0007669"/>
    <property type="project" value="UniProtKB-UniRule"/>
</dbReference>
<dbReference type="InterPro" id="IPR018204">
    <property type="entry name" value="Trp_synthase_alpha_AS"/>
</dbReference>
<evidence type="ECO:0000256" key="6">
    <source>
        <dbReference type="ARBA" id="ARBA00023141"/>
    </source>
</evidence>
<dbReference type="GO" id="GO:0005829">
    <property type="term" value="C:cytosol"/>
    <property type="evidence" value="ECO:0007669"/>
    <property type="project" value="TreeGrafter"/>
</dbReference>
<dbReference type="Gene3D" id="3.20.20.70">
    <property type="entry name" value="Aldolase class I"/>
    <property type="match status" value="1"/>
</dbReference>
<evidence type="ECO:0000256" key="3">
    <source>
        <dbReference type="ARBA" id="ARBA00011270"/>
    </source>
</evidence>
<comment type="subunit">
    <text evidence="3 9">Tetramer of two alpha and two beta chains.</text>
</comment>
<dbReference type="InterPro" id="IPR002028">
    <property type="entry name" value="Trp_synthase_suA"/>
</dbReference>
<comment type="catalytic activity">
    <reaction evidence="8 9">
        <text>(1S,2R)-1-C-(indol-3-yl)glycerol 3-phosphate + L-serine = D-glyceraldehyde 3-phosphate + L-tryptophan + H2O</text>
        <dbReference type="Rhea" id="RHEA:10532"/>
        <dbReference type="ChEBI" id="CHEBI:15377"/>
        <dbReference type="ChEBI" id="CHEBI:33384"/>
        <dbReference type="ChEBI" id="CHEBI:57912"/>
        <dbReference type="ChEBI" id="CHEBI:58866"/>
        <dbReference type="ChEBI" id="CHEBI:59776"/>
        <dbReference type="EC" id="4.2.1.20"/>
    </reaction>
</comment>
<evidence type="ECO:0000256" key="8">
    <source>
        <dbReference type="ARBA" id="ARBA00049047"/>
    </source>
</evidence>
<feature type="active site" description="Proton acceptor" evidence="9">
    <location>
        <position position="78"/>
    </location>
</feature>
<evidence type="ECO:0000256" key="10">
    <source>
        <dbReference type="RuleBase" id="RU003662"/>
    </source>
</evidence>
<dbReference type="Pfam" id="PF00290">
    <property type="entry name" value="Trp_syntA"/>
    <property type="match status" value="1"/>
</dbReference>
<dbReference type="HAMAP" id="MF_00131">
    <property type="entry name" value="Trp_synth_alpha"/>
    <property type="match status" value="1"/>
</dbReference>
<evidence type="ECO:0000256" key="5">
    <source>
        <dbReference type="ARBA" id="ARBA00022822"/>
    </source>
</evidence>
<dbReference type="PANTHER" id="PTHR43406">
    <property type="entry name" value="TRYPTOPHAN SYNTHASE, ALPHA CHAIN"/>
    <property type="match status" value="1"/>
</dbReference>
<proteinExistence type="inferred from homology"/>
<evidence type="ECO:0000256" key="1">
    <source>
        <dbReference type="ARBA" id="ARBA00003365"/>
    </source>
</evidence>
<evidence type="ECO:0000256" key="4">
    <source>
        <dbReference type="ARBA" id="ARBA00022605"/>
    </source>
</evidence>